<dbReference type="SUPFAM" id="SSF54427">
    <property type="entry name" value="NTF2-like"/>
    <property type="match status" value="1"/>
</dbReference>
<dbReference type="InterPro" id="IPR027843">
    <property type="entry name" value="DUF4440"/>
</dbReference>
<dbReference type="Proteomes" id="UP000175968">
    <property type="component" value="Chromosome"/>
</dbReference>
<dbReference type="InterPro" id="IPR032710">
    <property type="entry name" value="NTF2-like_dom_sf"/>
</dbReference>
<protein>
    <recommendedName>
        <fullName evidence="2">DUF4440 domain-containing protein</fullName>
    </recommendedName>
</protein>
<feature type="signal peptide" evidence="1">
    <location>
        <begin position="1"/>
        <end position="17"/>
    </location>
</feature>
<sequence>MKKILILLFVSFNFAFAQVPKNSELFLALQKHDSIFFDRCFNQCDYVYMEKMIHKDLVFYHDRGGIQDKQKFLENTKNNLCSDPNKKPIRKVRKESLEVFPLYDNGVLYGVVQNGIHDFYIREPNKGDNYTGTAKFTHVYLLENKEWILKEVLSFDHK</sequence>
<dbReference type="Gene3D" id="3.10.450.50">
    <property type="match status" value="1"/>
</dbReference>
<evidence type="ECO:0000259" key="2">
    <source>
        <dbReference type="Pfam" id="PF14534"/>
    </source>
</evidence>
<name>A0AAC9I574_9FLAO</name>
<reference evidence="3 4" key="1">
    <citation type="submission" date="2016-10" db="EMBL/GenBank/DDBJ databases">
        <title>Flavobacterium gilvum sp. nov., isolated from stream water.</title>
        <authorList>
            <person name="Shin S.-K."/>
            <person name="Cho Y.-J."/>
            <person name="Yi H."/>
        </authorList>
    </citation>
    <scope>NUCLEOTIDE SEQUENCE [LARGE SCALE GENOMIC DNA]</scope>
    <source>
        <strain evidence="3 4">EM1308</strain>
    </source>
</reference>
<accession>A0AAC9I574</accession>
<dbReference type="Pfam" id="PF14534">
    <property type="entry name" value="DUF4440"/>
    <property type="match status" value="1"/>
</dbReference>
<dbReference type="KEGG" id="fgl:EM308_14690"/>
<dbReference type="RefSeq" id="WP_035633807.1">
    <property type="nucleotide sequence ID" value="NZ_CP017479.1"/>
</dbReference>
<evidence type="ECO:0000313" key="4">
    <source>
        <dbReference type="Proteomes" id="UP000175968"/>
    </source>
</evidence>
<evidence type="ECO:0000256" key="1">
    <source>
        <dbReference type="SAM" id="SignalP"/>
    </source>
</evidence>
<proteinExistence type="predicted"/>
<dbReference type="AlphaFoldDB" id="A0AAC9I574"/>
<gene>
    <name evidence="3" type="ORF">EM308_14690</name>
</gene>
<keyword evidence="1" id="KW-0732">Signal</keyword>
<dbReference type="EMBL" id="CP017479">
    <property type="protein sequence ID" value="AOW10639.1"/>
    <property type="molecule type" value="Genomic_DNA"/>
</dbReference>
<evidence type="ECO:0000313" key="3">
    <source>
        <dbReference type="EMBL" id="AOW10639.1"/>
    </source>
</evidence>
<organism evidence="3 4">
    <name type="scientific">Flavobacterium gilvum</name>
    <dbReference type="NCBI Taxonomy" id="1492737"/>
    <lineage>
        <taxon>Bacteria</taxon>
        <taxon>Pseudomonadati</taxon>
        <taxon>Bacteroidota</taxon>
        <taxon>Flavobacteriia</taxon>
        <taxon>Flavobacteriales</taxon>
        <taxon>Flavobacteriaceae</taxon>
        <taxon>Flavobacterium</taxon>
    </lineage>
</organism>
<keyword evidence="4" id="KW-1185">Reference proteome</keyword>
<feature type="chain" id="PRO_5042184524" description="DUF4440 domain-containing protein" evidence="1">
    <location>
        <begin position="18"/>
        <end position="158"/>
    </location>
</feature>
<feature type="domain" description="DUF4440" evidence="2">
    <location>
        <begin position="39"/>
        <end position="148"/>
    </location>
</feature>